<dbReference type="EMBL" id="PVZC01000013">
    <property type="protein sequence ID" value="PRX91852.1"/>
    <property type="molecule type" value="Genomic_DNA"/>
</dbReference>
<dbReference type="Proteomes" id="UP000237846">
    <property type="component" value="Unassembled WGS sequence"/>
</dbReference>
<evidence type="ECO:0000313" key="2">
    <source>
        <dbReference type="Proteomes" id="UP000237846"/>
    </source>
</evidence>
<dbReference type="InterPro" id="IPR009097">
    <property type="entry name" value="Cyclic_Pdiesterase"/>
</dbReference>
<keyword evidence="2" id="KW-1185">Reference proteome</keyword>
<accession>A0A2T0PSI1</accession>
<keyword evidence="1" id="KW-0436">Ligase</keyword>
<dbReference type="InterPro" id="IPR050580">
    <property type="entry name" value="2H_phosphoesterase_YjcG-like"/>
</dbReference>
<sequence>MAIPVPEPYGSELQLWRALLGDPLGLRVPAHITLLPPTRVSRLALGELEAHLYRTGAAHPPFTVVLRGTASFRPVSAVVFVAVRQGAAECERLQRYVRSGPLERPLAFPYHPHVTVAHGLDDERLDAAGRRLADYEVKFTADSFGLYEHGADGFWRLRRRYALDGG</sequence>
<dbReference type="AlphaFoldDB" id="A0A2T0PSI1"/>
<dbReference type="GO" id="GO:0016874">
    <property type="term" value="F:ligase activity"/>
    <property type="evidence" value="ECO:0007669"/>
    <property type="project" value="UniProtKB-KW"/>
</dbReference>
<protein>
    <submittedName>
        <fullName evidence="1">2'-5' RNA ligase</fullName>
    </submittedName>
</protein>
<dbReference type="OrthoDB" id="358773at2"/>
<dbReference type="Pfam" id="PF13563">
    <property type="entry name" value="2_5_RNA_ligase2"/>
    <property type="match status" value="1"/>
</dbReference>
<comment type="caution">
    <text evidence="1">The sequence shown here is derived from an EMBL/GenBank/DDBJ whole genome shotgun (WGS) entry which is preliminary data.</text>
</comment>
<gene>
    <name evidence="1" type="ORF">CLV72_11337</name>
</gene>
<dbReference type="SUPFAM" id="SSF55144">
    <property type="entry name" value="LigT-like"/>
    <property type="match status" value="1"/>
</dbReference>
<dbReference type="Gene3D" id="3.90.1140.10">
    <property type="entry name" value="Cyclic phosphodiesterase"/>
    <property type="match status" value="1"/>
</dbReference>
<name>A0A2T0PSI1_9ACTN</name>
<organism evidence="1 2">
    <name type="scientific">Allonocardiopsis opalescens</name>
    <dbReference type="NCBI Taxonomy" id="1144618"/>
    <lineage>
        <taxon>Bacteria</taxon>
        <taxon>Bacillati</taxon>
        <taxon>Actinomycetota</taxon>
        <taxon>Actinomycetes</taxon>
        <taxon>Streptosporangiales</taxon>
        <taxon>Allonocardiopsis</taxon>
    </lineage>
</organism>
<dbReference type="RefSeq" id="WP_106253609.1">
    <property type="nucleotide sequence ID" value="NZ_PVZC01000013.1"/>
</dbReference>
<reference evidence="1 2" key="1">
    <citation type="submission" date="2018-03" db="EMBL/GenBank/DDBJ databases">
        <title>Genomic Encyclopedia of Archaeal and Bacterial Type Strains, Phase II (KMG-II): from individual species to whole genera.</title>
        <authorList>
            <person name="Goeker M."/>
        </authorList>
    </citation>
    <scope>NUCLEOTIDE SEQUENCE [LARGE SCALE GENOMIC DNA]</scope>
    <source>
        <strain evidence="1 2">DSM 45601</strain>
    </source>
</reference>
<proteinExistence type="predicted"/>
<dbReference type="PANTHER" id="PTHR40037">
    <property type="entry name" value="PHOSPHOESTERASE YJCG-RELATED"/>
    <property type="match status" value="1"/>
</dbReference>
<dbReference type="PANTHER" id="PTHR40037:SF1">
    <property type="entry name" value="PHOSPHOESTERASE SAOUHSC_00951-RELATED"/>
    <property type="match status" value="1"/>
</dbReference>
<evidence type="ECO:0000313" key="1">
    <source>
        <dbReference type="EMBL" id="PRX91852.1"/>
    </source>
</evidence>